<dbReference type="AlphaFoldDB" id="A0A552V6Z5"/>
<gene>
    <name evidence="1" type="ORF">FL857_05935</name>
</gene>
<evidence type="ECO:0000313" key="2">
    <source>
        <dbReference type="Proteomes" id="UP000319424"/>
    </source>
</evidence>
<comment type="caution">
    <text evidence="1">The sequence shown here is derived from an EMBL/GenBank/DDBJ whole genome shotgun (WGS) entry which is preliminary data.</text>
</comment>
<proteinExistence type="predicted"/>
<accession>A0A552V6Z5</accession>
<protein>
    <submittedName>
        <fullName evidence="1">DUF3383 domain-containing protein</fullName>
    </submittedName>
</protein>
<dbReference type="RefSeq" id="WP_144398154.1">
    <property type="nucleotide sequence ID" value="NZ_VJXW01000007.1"/>
</dbReference>
<organism evidence="1 2">
    <name type="scientific">Criibacterium bergeronii</name>
    <dbReference type="NCBI Taxonomy" id="1871336"/>
    <lineage>
        <taxon>Bacteria</taxon>
        <taxon>Bacillati</taxon>
        <taxon>Bacillota</taxon>
        <taxon>Clostridia</taxon>
        <taxon>Peptostreptococcales</taxon>
        <taxon>Filifactoraceae</taxon>
        <taxon>Criibacterium</taxon>
    </lineage>
</organism>
<dbReference type="OrthoDB" id="1684431at2"/>
<name>A0A552V6Z5_9FIRM</name>
<dbReference type="EMBL" id="VJXW01000007">
    <property type="protein sequence ID" value="TRW26225.1"/>
    <property type="molecule type" value="Genomic_DNA"/>
</dbReference>
<dbReference type="Proteomes" id="UP000319424">
    <property type="component" value="Unassembled WGS sequence"/>
</dbReference>
<evidence type="ECO:0000313" key="1">
    <source>
        <dbReference type="EMBL" id="TRW26225.1"/>
    </source>
</evidence>
<reference evidence="1 2" key="1">
    <citation type="submission" date="2019-07" db="EMBL/GenBank/DDBJ databases">
        <title>Criibacterium bergeronii gen. nov., sp. nov. isolated from human clinical samples.</title>
        <authorList>
            <person name="Maheux A.F."/>
            <person name="Boudreau D.K."/>
            <person name="Berube E."/>
            <person name="Brodeur S."/>
            <person name="Bernard K.A."/>
            <person name="Abed J.Y."/>
            <person name="Ducrey E."/>
            <person name="Guay E.F."/>
            <person name="Raymond F."/>
            <person name="Corbeil J."/>
            <person name="Domingo M.-C."/>
            <person name="Roy P.H."/>
            <person name="Boissinot M."/>
            <person name="Tocheva E.I."/>
            <person name="Omar R.F."/>
        </authorList>
    </citation>
    <scope>NUCLEOTIDE SEQUENCE [LARGE SCALE GENOMIC DNA]</scope>
    <source>
        <strain evidence="1 2">CCRI-24246</strain>
    </source>
</reference>
<sequence>MAKARAKDFVVNITKLTKAITQKGFGLIMIYDTEHEKQYAVYSDITAVGEAYPVDSKAYKLASRIFGQSPRPQNVAIVGNTNLQETAGTKGEFTLSITTPFSVGDVLEINGNKYTFAADNASADKYEFSGEDASSQAKSLQALVEKLENEFIVTSNLENIVFTQNTAGVGSIPMIFTSSTLVSAVCTGHAQIKMTKQQALPTGFIAFLNQVRDSHSEPFFLVCTDNTDATIKKLSNWIDTQDMMYFVTSQNLSAPKLVKSEQTVIMYHDDANAYVAEGLASYLATAKVGGVTSKFKTINGVLEANLTTTQLQELHKNNGFTYIEKMGVLQTTDGKTTSGEYIDVVMGAFWIRFKMEEEFAYLSVNTPKIGFDNRGIGLMVGVCNAVLKKAAFEQDIILIDSDEKAQYNITYVTRENTSKNDIANRYYTGIKWTAKLAGAIHKAVINGTLEY</sequence>